<dbReference type="GO" id="GO:0046872">
    <property type="term" value="F:metal ion binding"/>
    <property type="evidence" value="ECO:0007669"/>
    <property type="project" value="UniProtKB-KW"/>
</dbReference>
<dbReference type="PANTHER" id="PTHR11820:SF100">
    <property type="entry name" value="FUMARYLACETOACETATE HYDROLASE FAMILY PROTEIN (AFU_ORTHOLOGUE AFUA_4G01490)"/>
    <property type="match status" value="1"/>
</dbReference>
<name>A0A8H6DZ21_COCSA</name>
<evidence type="ECO:0000313" key="4">
    <source>
        <dbReference type="EMBL" id="KAF5853666.1"/>
    </source>
</evidence>
<feature type="domain" description="Fumarylacetoacetase-like C-terminal" evidence="3">
    <location>
        <begin position="79"/>
        <end position="292"/>
    </location>
</feature>
<comment type="similarity">
    <text evidence="1">Belongs to the FAH family.</text>
</comment>
<protein>
    <recommendedName>
        <fullName evidence="3">Fumarylacetoacetase-like C-terminal domain-containing protein</fullName>
    </recommendedName>
</protein>
<dbReference type="AlphaFoldDB" id="A0A8H6DZ21"/>
<dbReference type="InterPro" id="IPR036663">
    <property type="entry name" value="Fumarylacetoacetase_C_sf"/>
</dbReference>
<evidence type="ECO:0000259" key="3">
    <source>
        <dbReference type="Pfam" id="PF01557"/>
    </source>
</evidence>
<proteinExistence type="inferred from homology"/>
<reference evidence="4" key="1">
    <citation type="submission" date="2019-11" db="EMBL/GenBank/DDBJ databases">
        <title>Bipolaris sorokiniana Genome sequencing.</title>
        <authorList>
            <person name="Wang H."/>
        </authorList>
    </citation>
    <scope>NUCLEOTIDE SEQUENCE</scope>
</reference>
<dbReference type="InterPro" id="IPR011234">
    <property type="entry name" value="Fumarylacetoacetase-like_C"/>
</dbReference>
<dbReference type="GO" id="GO:0050163">
    <property type="term" value="F:oxaloacetate tautomerase activity"/>
    <property type="evidence" value="ECO:0007669"/>
    <property type="project" value="UniProtKB-ARBA"/>
</dbReference>
<keyword evidence="2" id="KW-0479">Metal-binding</keyword>
<dbReference type="GO" id="GO:0006107">
    <property type="term" value="P:oxaloacetate metabolic process"/>
    <property type="evidence" value="ECO:0007669"/>
    <property type="project" value="UniProtKB-ARBA"/>
</dbReference>
<evidence type="ECO:0000313" key="5">
    <source>
        <dbReference type="Proteomes" id="UP000624244"/>
    </source>
</evidence>
<dbReference type="Gene3D" id="3.90.850.10">
    <property type="entry name" value="Fumarylacetoacetase-like, C-terminal domain"/>
    <property type="match status" value="1"/>
</dbReference>
<dbReference type="Proteomes" id="UP000624244">
    <property type="component" value="Unassembled WGS sequence"/>
</dbReference>
<evidence type="ECO:0000256" key="2">
    <source>
        <dbReference type="ARBA" id="ARBA00022723"/>
    </source>
</evidence>
<gene>
    <name evidence="4" type="ORF">GGP41_006451</name>
</gene>
<comment type="caution">
    <text evidence="4">The sequence shown here is derived from an EMBL/GenBank/DDBJ whole genome shotgun (WGS) entry which is preliminary data.</text>
</comment>
<dbReference type="OMA" id="KWQRDPA"/>
<dbReference type="SUPFAM" id="SSF56529">
    <property type="entry name" value="FAH"/>
    <property type="match status" value="1"/>
</dbReference>
<dbReference type="FunFam" id="3.90.850.10:FF:000002">
    <property type="entry name" value="2-hydroxyhepta-2,4-diene-1,7-dioate isomerase"/>
    <property type="match status" value="1"/>
</dbReference>
<accession>A0A8H6DZ21</accession>
<dbReference type="EMBL" id="WNKQ01000001">
    <property type="protein sequence ID" value="KAF5853666.1"/>
    <property type="molecule type" value="Genomic_DNA"/>
</dbReference>
<evidence type="ECO:0000256" key="1">
    <source>
        <dbReference type="ARBA" id="ARBA00010211"/>
    </source>
</evidence>
<organism evidence="4 5">
    <name type="scientific">Cochliobolus sativus</name>
    <name type="common">Common root rot and spot blotch fungus</name>
    <name type="synonym">Bipolaris sorokiniana</name>
    <dbReference type="NCBI Taxonomy" id="45130"/>
    <lineage>
        <taxon>Eukaryota</taxon>
        <taxon>Fungi</taxon>
        <taxon>Dikarya</taxon>
        <taxon>Ascomycota</taxon>
        <taxon>Pezizomycotina</taxon>
        <taxon>Dothideomycetes</taxon>
        <taxon>Pleosporomycetidae</taxon>
        <taxon>Pleosporales</taxon>
        <taxon>Pleosporineae</taxon>
        <taxon>Pleosporaceae</taxon>
        <taxon>Bipolaris</taxon>
    </lineage>
</organism>
<dbReference type="Pfam" id="PF01557">
    <property type="entry name" value="FAA_hydrolase"/>
    <property type="match status" value="1"/>
</dbReference>
<dbReference type="PANTHER" id="PTHR11820">
    <property type="entry name" value="ACYLPYRUVASE"/>
    <property type="match status" value="1"/>
</dbReference>
<sequence>MGIPGASWKRLIRFRGEDGAEHYGEPHLQNAQDLMSKLEAGLEAEILEGTSPFEVKSTGKIVKVKEILHLLQPKDVPTVRCIGLNYKTHIAEAGRKPPPYPSLFIKANTSIAGWNETIPIPKIAQDDQADYEGELSIVIGKTGKNISKDDAINYVAGYVSSNDISSRKWQRDPAYAGGVPQWCFSKGFDKYAPIGPLMVSPAVVGAADNLELRTWVNGEERQKTNTNDLLFDVRTIISFLSQGTTLEKGTVIMTGTPSGVGFGQAGGPKWLRDGDVVEVEVEHCGRTRNRIVYD</sequence>